<evidence type="ECO:0000259" key="2">
    <source>
        <dbReference type="Pfam" id="PF13304"/>
    </source>
</evidence>
<dbReference type="Pfam" id="PF13304">
    <property type="entry name" value="AAA_21"/>
    <property type="match status" value="1"/>
</dbReference>
<dbReference type="InterPro" id="IPR016195">
    <property type="entry name" value="Pol/histidinol_Pase-like"/>
</dbReference>
<dbReference type="GO" id="GO:0006302">
    <property type="term" value="P:double-strand break repair"/>
    <property type="evidence" value="ECO:0007669"/>
    <property type="project" value="TreeGrafter"/>
</dbReference>
<dbReference type="GO" id="GO:0016887">
    <property type="term" value="F:ATP hydrolysis activity"/>
    <property type="evidence" value="ECO:0007669"/>
    <property type="project" value="InterPro"/>
</dbReference>
<accession>A0A327NRU5</accession>
<dbReference type="GO" id="GO:0000731">
    <property type="term" value="P:DNA synthesis involved in DNA repair"/>
    <property type="evidence" value="ECO:0007669"/>
    <property type="project" value="TreeGrafter"/>
</dbReference>
<dbReference type="NCBIfam" id="NF045780">
    <property type="entry name" value="TrlF_fam_ATP"/>
    <property type="match status" value="1"/>
</dbReference>
<dbReference type="Gene3D" id="3.40.50.300">
    <property type="entry name" value="P-loop containing nucleotide triphosphate hydrolases"/>
    <property type="match status" value="2"/>
</dbReference>
<dbReference type="SUPFAM" id="SSF52540">
    <property type="entry name" value="P-loop containing nucleoside triphosphate hydrolases"/>
    <property type="match status" value="1"/>
</dbReference>
<sequence length="1055" mass="122436">MLSSEVGSIWRKWDLHVHTPFSSLNNGFGSDWDIYVKALFQKAVEHNIYAIGITDYFTIEGYKKIKSDYLGNPSKMKSLFTNEEIIRINEILILPNIEFRLDILITDKHDKTSRVNFHVIFSEEVPIYQIEENFLHDIDFIKDGQPQNSDQKRKLKVNNLIEFGDTLKRQHHRFTESPLVIGMTHVSVSSSQICEILDKDIFRDKYILAVPCDEDLSRINWDSQGHNTRKVLIQKSDCLMASNPNTIAWGLGLKSKNFIEEFKSIKPSIWGSDAHSSNELFNKNKDRFLWVKSDLNFDGLKQIIHEPKRTFIGIEPEGKKLVELNSTHYLERLIIEKVNTLPSGEEWFDKIDIKLNSGLIAIIGNKGSGKTAIADILALCGNAKKPKTFSFLTSERFNKAPDIKGKFFKATVNWKDGRITKVTLFDKPIESESERVNYIPQSFLEKLCLPETGKGLFENELRKIIFSRIPIQKRLNKNSLDEIISFKTEVIRKSIELTKSDINLLNGKIIELEDQCKPEYRQKIYDEIDSINKRIIALYEKEPVEPKAVNEKNISSEKQQINEDINLHRHLLSNIDETIENAIEEREILNLEVEAFSKSLQAFWALDDYINKFISDQSIFLSSNNISVNSVFKYELDLDKLEDINYQKNKRLELINSMLDNSDISNGPINDLLVDDFETSIKLTSLYKIKYNILEDINVLQAMLDQPAKEYQEYLNNHLKWHQDLSELHSELEKLEINRVYINDFLHHVLTNHYKQREELLIKLYYQKLEILSVYKELYEPILKFKDNYKHQLSAYKIDFDAAFEMTGFLERFDHYINYAKSGSFYTKDDAAKKINTLISTLDFNNIDGVIKFTSSIIKDLLFDTRKEDDLIPKDVQSQLKQNIRIEDIYNYIYGLEYLEPIFQLKLAGKEIASLSPGERGALLLIFYLLLDNDRSPLIIDQPEENLDNQSIYSILVPFIQEAKERRQVILVTHNPNLAVVCDADQIIHVKIDKNNNYKVTCTSGTIENPTINGLLIEVLEGTFPAFDTRNQRYNVTRSRINKLVPNVEPKSHTS</sequence>
<dbReference type="Gene3D" id="3.20.20.140">
    <property type="entry name" value="Metal-dependent hydrolases"/>
    <property type="match status" value="1"/>
</dbReference>
<dbReference type="InterPro" id="IPR054787">
    <property type="entry name" value="TrlF_ATPase"/>
</dbReference>
<comment type="caution">
    <text evidence="3">The sequence shown here is derived from an EMBL/GenBank/DDBJ whole genome shotgun (WGS) entry which is preliminary data.</text>
</comment>
<keyword evidence="4" id="KW-1185">Reference proteome</keyword>
<dbReference type="PANTHER" id="PTHR32182:SF22">
    <property type="entry name" value="ATP-DEPENDENT ENDONUCLEASE, OLD FAMILY-RELATED"/>
    <property type="match status" value="1"/>
</dbReference>
<keyword evidence="1" id="KW-0175">Coiled coil</keyword>
<feature type="coiled-coil region" evidence="1">
    <location>
        <begin position="572"/>
        <end position="599"/>
    </location>
</feature>
<protein>
    <recommendedName>
        <fullName evidence="2">ATPase AAA-type core domain-containing protein</fullName>
    </recommendedName>
</protein>
<dbReference type="EMBL" id="QLII01000001">
    <property type="protein sequence ID" value="RAI77967.1"/>
    <property type="molecule type" value="Genomic_DNA"/>
</dbReference>
<evidence type="ECO:0000313" key="3">
    <source>
        <dbReference type="EMBL" id="RAI77967.1"/>
    </source>
</evidence>
<dbReference type="InterPro" id="IPR003959">
    <property type="entry name" value="ATPase_AAA_core"/>
</dbReference>
<name>A0A327NRU5_9BACT</name>
<proteinExistence type="predicted"/>
<feature type="domain" description="ATPase AAA-type core" evidence="2">
    <location>
        <begin position="913"/>
        <end position="978"/>
    </location>
</feature>
<dbReference type="SUPFAM" id="SSF89550">
    <property type="entry name" value="PHP domain-like"/>
    <property type="match status" value="1"/>
</dbReference>
<evidence type="ECO:0000256" key="1">
    <source>
        <dbReference type="SAM" id="Coils"/>
    </source>
</evidence>
<evidence type="ECO:0000313" key="4">
    <source>
        <dbReference type="Proteomes" id="UP000249016"/>
    </source>
</evidence>
<dbReference type="InterPro" id="IPR027417">
    <property type="entry name" value="P-loop_NTPase"/>
</dbReference>
<reference evidence="3 4" key="1">
    <citation type="submission" date="2018-06" db="EMBL/GenBank/DDBJ databases">
        <title>Spirosoma sp. HMF3257 Genome sequencing and assembly.</title>
        <authorList>
            <person name="Kang H."/>
            <person name="Cha I."/>
            <person name="Kim H."/>
            <person name="Kang J."/>
            <person name="Joh K."/>
        </authorList>
    </citation>
    <scope>NUCLEOTIDE SEQUENCE [LARGE SCALE GENOMIC DNA]</scope>
    <source>
        <strain evidence="3 4">HMF3257</strain>
    </source>
</reference>
<dbReference type="Proteomes" id="UP000249016">
    <property type="component" value="Unassembled WGS sequence"/>
</dbReference>
<gene>
    <name evidence="3" type="ORF">HMF3257_34705</name>
</gene>
<dbReference type="GO" id="GO:0005524">
    <property type="term" value="F:ATP binding"/>
    <property type="evidence" value="ECO:0007669"/>
    <property type="project" value="InterPro"/>
</dbReference>
<dbReference type="OrthoDB" id="9791620at2"/>
<dbReference type="PANTHER" id="PTHR32182">
    <property type="entry name" value="DNA REPLICATION AND REPAIR PROTEIN RECF"/>
    <property type="match status" value="1"/>
</dbReference>
<dbReference type="RefSeq" id="WP_111349171.1">
    <property type="nucleotide sequence ID" value="NZ_QLII01000001.1"/>
</dbReference>
<dbReference type="AlphaFoldDB" id="A0A327NRU5"/>
<organism evidence="3 4">
    <name type="scientific">Spirosoma telluris</name>
    <dbReference type="NCBI Taxonomy" id="2183553"/>
    <lineage>
        <taxon>Bacteria</taxon>
        <taxon>Pseudomonadati</taxon>
        <taxon>Bacteroidota</taxon>
        <taxon>Cytophagia</taxon>
        <taxon>Cytophagales</taxon>
        <taxon>Cytophagaceae</taxon>
        <taxon>Spirosoma</taxon>
    </lineage>
</organism>